<dbReference type="Proteomes" id="UP000253094">
    <property type="component" value="Unassembled WGS sequence"/>
</dbReference>
<reference evidence="2 3" key="1">
    <citation type="submission" date="2018-06" db="EMBL/GenBank/DDBJ databases">
        <title>Sphaerisporangium craniellae sp. nov., isolated from a marine sponge in the South China Sea.</title>
        <authorList>
            <person name="Li L."/>
        </authorList>
    </citation>
    <scope>NUCLEOTIDE SEQUENCE [LARGE SCALE GENOMIC DNA]</scope>
    <source>
        <strain evidence="2 3">CCTCC AA 208026</strain>
    </source>
</reference>
<feature type="transmembrane region" description="Helical" evidence="1">
    <location>
        <begin position="88"/>
        <end position="113"/>
    </location>
</feature>
<sequence>MISTATSPAVAAITAATAGAVRPRLRAASRAASLNGGGRRTARRALARPWGWSRASPPLWRLNVFLPEGVNQFTTSMPLSEWPAPAVVIPWAAIAALVLLLPLVAAVVTGVFARTRVSLERRAELFAVRRRVSLTWPGRGPPRPGRWR</sequence>
<dbReference type="EMBL" id="QOIL01000003">
    <property type="protein sequence ID" value="RCG32226.1"/>
    <property type="molecule type" value="Genomic_DNA"/>
</dbReference>
<evidence type="ECO:0000256" key="1">
    <source>
        <dbReference type="SAM" id="Phobius"/>
    </source>
</evidence>
<accession>A0A367FP93</accession>
<evidence type="ECO:0000313" key="2">
    <source>
        <dbReference type="EMBL" id="RCG32226.1"/>
    </source>
</evidence>
<gene>
    <name evidence="2" type="ORF">DQ384_06910</name>
</gene>
<organism evidence="2 3">
    <name type="scientific">Sphaerisporangium album</name>
    <dbReference type="NCBI Taxonomy" id="509200"/>
    <lineage>
        <taxon>Bacteria</taxon>
        <taxon>Bacillati</taxon>
        <taxon>Actinomycetota</taxon>
        <taxon>Actinomycetes</taxon>
        <taxon>Streptosporangiales</taxon>
        <taxon>Streptosporangiaceae</taxon>
        <taxon>Sphaerisporangium</taxon>
    </lineage>
</organism>
<protein>
    <submittedName>
        <fullName evidence="2">Uncharacterized protein</fullName>
    </submittedName>
</protein>
<name>A0A367FP93_9ACTN</name>
<keyword evidence="3" id="KW-1185">Reference proteome</keyword>
<keyword evidence="1" id="KW-0812">Transmembrane</keyword>
<dbReference type="AlphaFoldDB" id="A0A367FP93"/>
<comment type="caution">
    <text evidence="2">The sequence shown here is derived from an EMBL/GenBank/DDBJ whole genome shotgun (WGS) entry which is preliminary data.</text>
</comment>
<proteinExistence type="predicted"/>
<keyword evidence="1" id="KW-1133">Transmembrane helix</keyword>
<evidence type="ECO:0000313" key="3">
    <source>
        <dbReference type="Proteomes" id="UP000253094"/>
    </source>
</evidence>
<keyword evidence="1" id="KW-0472">Membrane</keyword>